<sequence length="235" mass="27385">MIVKDESPLDIDDNKLLRSRLNEQSDLIMILKESADREMQRCRDYEFKLSLEQDKYFDVTQELEEAKHRLIQCQHQNAHLLKLVADMEKSKKVEKQSSGTQCFLCRKPETIDQGSNTASNHKETLEKLNRLRQERDNLDMENNFFPEKVLVRPQVKLRLSSRLTQNRTSEGLTMDPQKKPTYNAPSLQDENWKNSSINAARKTPETIAFDSTLAQDWHHYPRLGVNDKVSAPVDN</sequence>
<proteinExistence type="predicted"/>
<feature type="region of interest" description="Disordered" evidence="1">
    <location>
        <begin position="163"/>
        <end position="185"/>
    </location>
</feature>
<evidence type="ECO:0000256" key="1">
    <source>
        <dbReference type="SAM" id="MobiDB-lite"/>
    </source>
</evidence>
<protein>
    <submittedName>
        <fullName evidence="2">Uncharacterized protein</fullName>
    </submittedName>
</protein>
<comment type="caution">
    <text evidence="2">The sequence shown here is derived from an EMBL/GenBank/DDBJ whole genome shotgun (WGS) entry which is preliminary data.</text>
</comment>
<organism evidence="2 3">
    <name type="scientific">Calicophoron daubneyi</name>
    <name type="common">Rumen fluke</name>
    <name type="synonym">Paramphistomum daubneyi</name>
    <dbReference type="NCBI Taxonomy" id="300641"/>
    <lineage>
        <taxon>Eukaryota</taxon>
        <taxon>Metazoa</taxon>
        <taxon>Spiralia</taxon>
        <taxon>Lophotrochozoa</taxon>
        <taxon>Platyhelminthes</taxon>
        <taxon>Trematoda</taxon>
        <taxon>Digenea</taxon>
        <taxon>Plagiorchiida</taxon>
        <taxon>Pronocephalata</taxon>
        <taxon>Paramphistomoidea</taxon>
        <taxon>Paramphistomidae</taxon>
        <taxon>Calicophoron</taxon>
    </lineage>
</organism>
<gene>
    <name evidence="2" type="ORF">CDAUBV1_LOCUS5573</name>
</gene>
<evidence type="ECO:0000313" key="2">
    <source>
        <dbReference type="EMBL" id="CAL5132732.1"/>
    </source>
</evidence>
<dbReference type="Proteomes" id="UP001497525">
    <property type="component" value="Unassembled WGS sequence"/>
</dbReference>
<reference evidence="2" key="1">
    <citation type="submission" date="2024-06" db="EMBL/GenBank/DDBJ databases">
        <authorList>
            <person name="Liu X."/>
            <person name="Lenzi L."/>
            <person name="Haldenby T S."/>
            <person name="Uol C."/>
        </authorList>
    </citation>
    <scope>NUCLEOTIDE SEQUENCE</scope>
</reference>
<dbReference type="AlphaFoldDB" id="A0AAV2T5K7"/>
<dbReference type="EMBL" id="CAXLJL010000134">
    <property type="protein sequence ID" value="CAL5132732.1"/>
    <property type="molecule type" value="Genomic_DNA"/>
</dbReference>
<name>A0AAV2T5K7_CALDB</name>
<accession>A0AAV2T5K7</accession>
<evidence type="ECO:0000313" key="3">
    <source>
        <dbReference type="Proteomes" id="UP001497525"/>
    </source>
</evidence>